<dbReference type="Gene3D" id="3.10.129.10">
    <property type="entry name" value="Hotdog Thioesterase"/>
    <property type="match status" value="1"/>
</dbReference>
<dbReference type="InterPro" id="IPR039569">
    <property type="entry name" value="FAS1-like_DH_region"/>
</dbReference>
<sequence length="148" mass="16438">MIDRTFIGQSFAPLSVEVEKGRLRAFARATGQTDPIYTDVQAAKSAGYRSLPAPPTFLFSLDLEREDPFYFINLMKIDLGRVLHGEQHFTYGEPICAGDTITLTSTVQDIFDKKGGAMEFVILNTTATNQFDEDVGGMTRTIVVRHPT</sequence>
<feature type="domain" description="FAS1-like dehydratase" evidence="1">
    <location>
        <begin position="6"/>
        <end position="135"/>
    </location>
</feature>
<evidence type="ECO:0000313" key="2">
    <source>
        <dbReference type="EMBL" id="WZK89863.1"/>
    </source>
</evidence>
<dbReference type="InterPro" id="IPR029069">
    <property type="entry name" value="HotDog_dom_sf"/>
</dbReference>
<dbReference type="InterPro" id="IPR016709">
    <property type="entry name" value="HadA-like"/>
</dbReference>
<dbReference type="Pfam" id="PF13452">
    <property type="entry name" value="FAS1_DH_region"/>
    <property type="match status" value="1"/>
</dbReference>
<keyword evidence="3" id="KW-1185">Reference proteome</keyword>
<proteinExistence type="predicted"/>
<gene>
    <name evidence="2" type="ORF">QEZ52_04760</name>
</gene>
<accession>A0ABZ2XVY8</accession>
<protein>
    <submittedName>
        <fullName evidence="2">MaoC family dehydratase N-terminal domain-containing protein</fullName>
    </submittedName>
</protein>
<dbReference type="EMBL" id="CP123584">
    <property type="protein sequence ID" value="WZK89863.1"/>
    <property type="molecule type" value="Genomic_DNA"/>
</dbReference>
<reference evidence="2 3" key="1">
    <citation type="submission" date="2023-04" db="EMBL/GenBank/DDBJ databases">
        <title>Complete genome sequence of Alisedimentitalea scapharcae.</title>
        <authorList>
            <person name="Rong J.-C."/>
            <person name="Yi M.-L."/>
            <person name="Zhao Q."/>
        </authorList>
    </citation>
    <scope>NUCLEOTIDE SEQUENCE [LARGE SCALE GENOMIC DNA]</scope>
    <source>
        <strain evidence="2 3">KCTC 42119</strain>
    </source>
</reference>
<evidence type="ECO:0000259" key="1">
    <source>
        <dbReference type="Pfam" id="PF13452"/>
    </source>
</evidence>
<organism evidence="2 3">
    <name type="scientific">Aliisedimentitalea scapharcae</name>
    <dbReference type="NCBI Taxonomy" id="1524259"/>
    <lineage>
        <taxon>Bacteria</taxon>
        <taxon>Pseudomonadati</taxon>
        <taxon>Pseudomonadota</taxon>
        <taxon>Alphaproteobacteria</taxon>
        <taxon>Rhodobacterales</taxon>
        <taxon>Roseobacteraceae</taxon>
        <taxon>Aliisedimentitalea</taxon>
    </lineage>
</organism>
<dbReference type="SUPFAM" id="SSF54637">
    <property type="entry name" value="Thioesterase/thiol ester dehydrase-isomerase"/>
    <property type="match status" value="1"/>
</dbReference>
<dbReference type="PIRSF" id="PIRSF018072">
    <property type="entry name" value="UCP018072"/>
    <property type="match status" value="1"/>
</dbReference>
<dbReference type="Proteomes" id="UP001623232">
    <property type="component" value="Chromosome"/>
</dbReference>
<dbReference type="RefSeq" id="WP_406648326.1">
    <property type="nucleotide sequence ID" value="NZ_CP123584.1"/>
</dbReference>
<name>A0ABZ2XVY8_9RHOB</name>
<dbReference type="CDD" id="cd03441">
    <property type="entry name" value="R_hydratase_like"/>
    <property type="match status" value="1"/>
</dbReference>
<evidence type="ECO:0000313" key="3">
    <source>
        <dbReference type="Proteomes" id="UP001623232"/>
    </source>
</evidence>